<accession>A0A9Q4XM22</accession>
<gene>
    <name evidence="1" type="ORF">EHJ13_21460</name>
</gene>
<dbReference type="EMBL" id="RPBY01000013">
    <property type="protein sequence ID" value="NCH89978.1"/>
    <property type="molecule type" value="Genomic_DNA"/>
</dbReference>
<comment type="caution">
    <text evidence="1">The sequence shown here is derived from an EMBL/GenBank/DDBJ whole genome shotgun (WGS) entry which is preliminary data.</text>
</comment>
<reference evidence="1" key="1">
    <citation type="submission" date="2018-11" db="EMBL/GenBank/DDBJ databases">
        <title>Genomics analysis of Putative Virulence Factors on Adhesion and Cytotoxicity for Cronobacter spp.</title>
        <authorList>
            <person name="Cui J."/>
        </authorList>
    </citation>
    <scope>NUCLEOTIDE SEQUENCE</scope>
    <source>
        <strain evidence="1">SD69</strain>
    </source>
</reference>
<dbReference type="RefSeq" id="WP_105640931.1">
    <property type="nucleotide sequence ID" value="NZ_NRNP01000014.1"/>
</dbReference>
<sequence length="332" mass="37625">MNVKALEQDKPAELSEEVQALINNGLDFLEKAREELEASRPKFSIVSFWTAVEILLKVPLVHEHWTLVCSGKKIVKKKYLEGDFQSVTYDETCMRLGEVLEKPLTKETMTVFDKVRKHRNRVVHFYHNAFSDLALKDILAEQADAWFALNRLMRGDWASLLGPDLQRKLAQDETRMLRSSQFYAGAKFRHIEPVIMQFIKEGKTVTACTSCGQNAAVQDVVHGKKAHTLCMTHCHVCFRGDTYMEVHCPHCNSLERLEPFGGTSWNCSGCSKPLDRFELINELQGSPWDYKLAEVPADCWICGGCETVYGFGGSYICVACFTMHASLKSGRD</sequence>
<dbReference type="InterPro" id="IPR024064">
    <property type="entry name" value="FdhE-like_sf"/>
</dbReference>
<dbReference type="Proteomes" id="UP000778262">
    <property type="component" value="Unassembled WGS sequence"/>
</dbReference>
<proteinExistence type="predicted"/>
<dbReference type="AlphaFoldDB" id="A0A9Q4XM22"/>
<dbReference type="SUPFAM" id="SSF144020">
    <property type="entry name" value="FdhE-like"/>
    <property type="match status" value="1"/>
</dbReference>
<organism evidence="1 2">
    <name type="scientific">Cronobacter dublinensis</name>
    <dbReference type="NCBI Taxonomy" id="413497"/>
    <lineage>
        <taxon>Bacteria</taxon>
        <taxon>Pseudomonadati</taxon>
        <taxon>Pseudomonadota</taxon>
        <taxon>Gammaproteobacteria</taxon>
        <taxon>Enterobacterales</taxon>
        <taxon>Enterobacteriaceae</taxon>
        <taxon>Cronobacter</taxon>
    </lineage>
</organism>
<protein>
    <submittedName>
        <fullName evidence="1">HsdR</fullName>
    </submittedName>
</protein>
<evidence type="ECO:0000313" key="2">
    <source>
        <dbReference type="Proteomes" id="UP000778262"/>
    </source>
</evidence>
<evidence type="ECO:0000313" key="1">
    <source>
        <dbReference type="EMBL" id="NCH89978.1"/>
    </source>
</evidence>
<name>A0A9Q4XM22_9ENTR</name>